<dbReference type="Gene3D" id="1.10.486.10">
    <property type="entry name" value="PCRA, domain 4"/>
    <property type="match status" value="1"/>
</dbReference>
<evidence type="ECO:0000256" key="6">
    <source>
        <dbReference type="ARBA" id="ARBA00023235"/>
    </source>
</evidence>
<evidence type="ECO:0000256" key="5">
    <source>
        <dbReference type="ARBA" id="ARBA00022840"/>
    </source>
</evidence>
<dbReference type="OrthoDB" id="5905204at2"/>
<dbReference type="EC" id="5.6.2.4" evidence="8"/>
<dbReference type="eggNOG" id="COG0210">
    <property type="taxonomic scope" value="Bacteria"/>
</dbReference>
<comment type="catalytic activity">
    <reaction evidence="9">
        <text>ATP + H2O = ADP + phosphate + H(+)</text>
        <dbReference type="Rhea" id="RHEA:13065"/>
        <dbReference type="ChEBI" id="CHEBI:15377"/>
        <dbReference type="ChEBI" id="CHEBI:15378"/>
        <dbReference type="ChEBI" id="CHEBI:30616"/>
        <dbReference type="ChEBI" id="CHEBI:43474"/>
        <dbReference type="ChEBI" id="CHEBI:456216"/>
        <dbReference type="EC" id="5.6.2.4"/>
    </reaction>
</comment>
<dbReference type="GO" id="GO:0000725">
    <property type="term" value="P:recombinational repair"/>
    <property type="evidence" value="ECO:0007669"/>
    <property type="project" value="TreeGrafter"/>
</dbReference>
<evidence type="ECO:0000256" key="8">
    <source>
        <dbReference type="ARBA" id="ARBA00034808"/>
    </source>
</evidence>
<evidence type="ECO:0000313" key="13">
    <source>
        <dbReference type="EMBL" id="ACV77009.1"/>
    </source>
</evidence>
<proteinExistence type="inferred from homology"/>
<keyword evidence="4 10" id="KW-0347">Helicase</keyword>
<keyword evidence="2 10" id="KW-0547">Nucleotide-binding</keyword>
<dbReference type="Pfam" id="PF00580">
    <property type="entry name" value="UvrD-helicase"/>
    <property type="match status" value="1"/>
</dbReference>
<dbReference type="GO" id="GO:0043138">
    <property type="term" value="F:3'-5' DNA helicase activity"/>
    <property type="evidence" value="ECO:0007669"/>
    <property type="project" value="UniProtKB-EC"/>
</dbReference>
<dbReference type="Gene3D" id="3.40.50.300">
    <property type="entry name" value="P-loop containing nucleotide triphosphate hydrolases"/>
    <property type="match status" value="2"/>
</dbReference>
<evidence type="ECO:0000256" key="2">
    <source>
        <dbReference type="ARBA" id="ARBA00022741"/>
    </source>
</evidence>
<dbReference type="InterPro" id="IPR013986">
    <property type="entry name" value="DExx_box_DNA_helicase_dom_sf"/>
</dbReference>
<dbReference type="InterPro" id="IPR014016">
    <property type="entry name" value="UvrD-like_ATP-bd"/>
</dbReference>
<dbReference type="InParanoid" id="C8X833"/>
<evidence type="ECO:0000313" key="14">
    <source>
        <dbReference type="Proteomes" id="UP000002218"/>
    </source>
</evidence>
<feature type="domain" description="UvrD-like helicase C-terminal" evidence="12">
    <location>
        <begin position="294"/>
        <end position="560"/>
    </location>
</feature>
<dbReference type="AlphaFoldDB" id="C8X833"/>
<evidence type="ECO:0000256" key="4">
    <source>
        <dbReference type="ARBA" id="ARBA00022806"/>
    </source>
</evidence>
<keyword evidence="5 10" id="KW-0067">ATP-binding</keyword>
<feature type="binding site" evidence="10">
    <location>
        <begin position="29"/>
        <end position="36"/>
    </location>
    <ligand>
        <name>ATP</name>
        <dbReference type="ChEBI" id="CHEBI:30616"/>
    </ligand>
</feature>
<protein>
    <recommendedName>
        <fullName evidence="8">DNA 3'-5' helicase</fullName>
        <ecNumber evidence="8">5.6.2.4</ecNumber>
    </recommendedName>
</protein>
<evidence type="ECO:0000256" key="7">
    <source>
        <dbReference type="ARBA" id="ARBA00034617"/>
    </source>
</evidence>
<gene>
    <name evidence="13" type="ordered locus">Namu_0594</name>
</gene>
<dbReference type="KEGG" id="nml:Namu_0594"/>
<dbReference type="PANTHER" id="PTHR11070:SF3">
    <property type="entry name" value="DNA 3'-5' HELICASE"/>
    <property type="match status" value="1"/>
</dbReference>
<organism evidence="13 14">
    <name type="scientific">Nakamurella multipartita (strain ATCC 700099 / DSM 44233 / CIP 104796 / JCM 9543 / NBRC 105858 / Y-104)</name>
    <name type="common">Microsphaera multipartita</name>
    <dbReference type="NCBI Taxonomy" id="479431"/>
    <lineage>
        <taxon>Bacteria</taxon>
        <taxon>Bacillati</taxon>
        <taxon>Actinomycetota</taxon>
        <taxon>Actinomycetes</taxon>
        <taxon>Nakamurellales</taxon>
        <taxon>Nakamurellaceae</taxon>
        <taxon>Nakamurella</taxon>
    </lineage>
</organism>
<dbReference type="Pfam" id="PF13361">
    <property type="entry name" value="UvrD_C"/>
    <property type="match status" value="2"/>
</dbReference>
<dbReference type="GO" id="GO:0016887">
    <property type="term" value="F:ATP hydrolysis activity"/>
    <property type="evidence" value="ECO:0007669"/>
    <property type="project" value="RHEA"/>
</dbReference>
<name>C8X833_NAKMY</name>
<comment type="similarity">
    <text evidence="1">Belongs to the helicase family. UvrD subfamily.</text>
</comment>
<dbReference type="InterPro" id="IPR000212">
    <property type="entry name" value="DNA_helicase_UvrD/REP"/>
</dbReference>
<dbReference type="InterPro" id="IPR014017">
    <property type="entry name" value="DNA_helicase_UvrD-like_C"/>
</dbReference>
<evidence type="ECO:0000259" key="12">
    <source>
        <dbReference type="PROSITE" id="PS51217"/>
    </source>
</evidence>
<accession>C8X833</accession>
<dbReference type="PANTHER" id="PTHR11070">
    <property type="entry name" value="UVRD / RECB / PCRA DNA HELICASE FAMILY MEMBER"/>
    <property type="match status" value="1"/>
</dbReference>
<reference evidence="14" key="1">
    <citation type="submission" date="2009-09" db="EMBL/GenBank/DDBJ databases">
        <title>The complete genome of Nakamurella multipartita DSM 44233.</title>
        <authorList>
            <consortium name="US DOE Joint Genome Institute (JGI-PGF)"/>
            <person name="Lucas S."/>
            <person name="Copeland A."/>
            <person name="Lapidus A."/>
            <person name="Glavina del Rio T."/>
            <person name="Dalin E."/>
            <person name="Tice H."/>
            <person name="Bruce D."/>
            <person name="Goodwin L."/>
            <person name="Pitluck S."/>
            <person name="Kyrpides N."/>
            <person name="Mavromatis K."/>
            <person name="Ivanova N."/>
            <person name="Ovchinnikova G."/>
            <person name="Sims D."/>
            <person name="Meincke L."/>
            <person name="Brettin T."/>
            <person name="Detter J.C."/>
            <person name="Han C."/>
            <person name="Larimer F."/>
            <person name="Land M."/>
            <person name="Hauser L."/>
            <person name="Markowitz V."/>
            <person name="Cheng J.-F."/>
            <person name="Hugenholtz P."/>
            <person name="Woyke T."/>
            <person name="Wu D."/>
            <person name="Klenk H.-P."/>
            <person name="Eisen J.A."/>
        </authorList>
    </citation>
    <scope>NUCLEOTIDE SEQUENCE [LARGE SCALE GENOMIC DNA]</scope>
    <source>
        <strain evidence="14">ATCC 700099 / DSM 44233 / CIP 104796 / JCM 9543 / NBRC 105858 / Y-104</strain>
    </source>
</reference>
<dbReference type="Gene3D" id="1.10.10.160">
    <property type="match status" value="1"/>
</dbReference>
<evidence type="ECO:0000256" key="3">
    <source>
        <dbReference type="ARBA" id="ARBA00022801"/>
    </source>
</evidence>
<keyword evidence="3 10" id="KW-0378">Hydrolase</keyword>
<dbReference type="PROSITE" id="PS51217">
    <property type="entry name" value="UVRD_HELICASE_CTER"/>
    <property type="match status" value="1"/>
</dbReference>
<dbReference type="HOGENOM" id="CLU_004585_5_10_11"/>
<dbReference type="RefSeq" id="WP_015745926.1">
    <property type="nucleotide sequence ID" value="NC_013235.1"/>
</dbReference>
<dbReference type="PROSITE" id="PS51198">
    <property type="entry name" value="UVRD_HELICASE_ATP_BIND"/>
    <property type="match status" value="1"/>
</dbReference>
<dbReference type="GO" id="GO:0005524">
    <property type="term" value="F:ATP binding"/>
    <property type="evidence" value="ECO:0007669"/>
    <property type="project" value="UniProtKB-UniRule"/>
</dbReference>
<dbReference type="SUPFAM" id="SSF52540">
    <property type="entry name" value="P-loop containing nucleoside triphosphate hydrolases"/>
    <property type="match status" value="1"/>
</dbReference>
<dbReference type="EMBL" id="CP001737">
    <property type="protein sequence ID" value="ACV77009.1"/>
    <property type="molecule type" value="Genomic_DNA"/>
</dbReference>
<evidence type="ECO:0000256" key="10">
    <source>
        <dbReference type="PROSITE-ProRule" id="PRU00560"/>
    </source>
</evidence>
<comment type="catalytic activity">
    <reaction evidence="7">
        <text>Couples ATP hydrolysis with the unwinding of duplex DNA by translocating in the 3'-5' direction.</text>
        <dbReference type="EC" id="5.6.2.4"/>
    </reaction>
</comment>
<evidence type="ECO:0000256" key="1">
    <source>
        <dbReference type="ARBA" id="ARBA00009922"/>
    </source>
</evidence>
<dbReference type="GO" id="GO:0003677">
    <property type="term" value="F:DNA binding"/>
    <property type="evidence" value="ECO:0007669"/>
    <property type="project" value="InterPro"/>
</dbReference>
<dbReference type="STRING" id="479431.Namu_0594"/>
<dbReference type="InterPro" id="IPR027417">
    <property type="entry name" value="P-loop_NTPase"/>
</dbReference>
<evidence type="ECO:0000256" key="9">
    <source>
        <dbReference type="ARBA" id="ARBA00048988"/>
    </source>
</evidence>
<feature type="domain" description="UvrD-like helicase ATP-binding" evidence="11">
    <location>
        <begin position="8"/>
        <end position="293"/>
    </location>
</feature>
<keyword evidence="6" id="KW-0413">Isomerase</keyword>
<sequence length="676" mass="73601">MFDTGWDAGLDDAQLSAVVHGDGPLVILAGAGTGKTRTLTARVASLLDRGVPAERVLLLTFTRRAADEMVSRAARLCTQPDAGQRLAGGTFHAVAHAVIGRHTEALGLPPAVSVLDRADATDVMDLLRHDHGLDGTDRRFPRAATLVDIYSRAVNTGVPARALIKTDFGWVQPHVDAVMELFRAYVARKRDRGLLDFDDLLLAWRSLLADPVVGPQIAGRWDHVLVDEYQDVNATQVDIVHALRPGGHGLTVVGDDAQAIYGFRGSDHAHLRSLVQELPEVTVVRLERNFRSHQRLLDLANVVRPGAEGEHRITLHSDRREGRPARLVRCHDAPAEARIIVDSVLEAHQKGRRLREQAVLMRAAAHSDLLEVELTARGVPFVKYGGLKFLEAAHVKDFVAAVRLLDNPRDEVAWYRLLRLHDGIGPARARSLLGSLADPELSADLDRHAEAVAAAPAMSRVALAASLSTLADARSRNRIGERARGCLELLRPLLTARYRDWSARLGDLERLVGAADQSPDLAAFVAELTLDPPASTSDLAGPPSQDDDYLVLSTVHSAKGLEWPVVHVLHLVDGSFPSDMALGTPEGVEEEARLFYVALTRAADELNLYAPLRMPHHRHARDDRHSMAPLSRFLDDAALDRVEVVDLTPPRPGADPAGAAARGTRVALPDLADLWA</sequence>
<dbReference type="Proteomes" id="UP000002218">
    <property type="component" value="Chromosome"/>
</dbReference>
<reference evidence="13 14" key="2">
    <citation type="journal article" date="2010" name="Stand. Genomic Sci.">
        <title>Complete genome sequence of Nakamurella multipartita type strain (Y-104).</title>
        <authorList>
            <person name="Tice H."/>
            <person name="Mayilraj S."/>
            <person name="Sims D."/>
            <person name="Lapidus A."/>
            <person name="Nolan M."/>
            <person name="Lucas S."/>
            <person name="Glavina Del Rio T."/>
            <person name="Copeland A."/>
            <person name="Cheng J.F."/>
            <person name="Meincke L."/>
            <person name="Bruce D."/>
            <person name="Goodwin L."/>
            <person name="Pitluck S."/>
            <person name="Ivanova N."/>
            <person name="Mavromatis K."/>
            <person name="Ovchinnikova G."/>
            <person name="Pati A."/>
            <person name="Chen A."/>
            <person name="Palaniappan K."/>
            <person name="Land M."/>
            <person name="Hauser L."/>
            <person name="Chang Y.J."/>
            <person name="Jeffries C.D."/>
            <person name="Detter J.C."/>
            <person name="Brettin T."/>
            <person name="Rohde M."/>
            <person name="Goker M."/>
            <person name="Bristow J."/>
            <person name="Eisen J.A."/>
            <person name="Markowitz V."/>
            <person name="Hugenholtz P."/>
            <person name="Kyrpides N.C."/>
            <person name="Klenk H.P."/>
            <person name="Chen F."/>
        </authorList>
    </citation>
    <scope>NUCLEOTIDE SEQUENCE [LARGE SCALE GENOMIC DNA]</scope>
    <source>
        <strain evidence="14">ATCC 700099 / DSM 44233 / CIP 104796 / JCM 9543 / NBRC 105858 / Y-104</strain>
    </source>
</reference>
<keyword evidence="14" id="KW-1185">Reference proteome</keyword>
<evidence type="ECO:0000259" key="11">
    <source>
        <dbReference type="PROSITE" id="PS51198"/>
    </source>
</evidence>
<dbReference type="CDD" id="cd17932">
    <property type="entry name" value="DEXQc_UvrD"/>
    <property type="match status" value="1"/>
</dbReference>
<dbReference type="GO" id="GO:0005829">
    <property type="term" value="C:cytosol"/>
    <property type="evidence" value="ECO:0007669"/>
    <property type="project" value="TreeGrafter"/>
</dbReference>